<accession>A0A4D6Y8Q4</accession>
<evidence type="ECO:0000313" key="2">
    <source>
        <dbReference type="Proteomes" id="UP000298636"/>
    </source>
</evidence>
<gene>
    <name evidence="1" type="ORF">D9V79_00755</name>
</gene>
<dbReference type="Proteomes" id="UP000298636">
    <property type="component" value="Chromosome"/>
</dbReference>
<sequence length="65" mass="7898">MILRISKHLYENKKFCDSKNFILLIFILKINNPHTLTQKAKNNTHCIVKILTKISYKMYIYNYYI</sequence>
<organism evidence="1 2">
    <name type="scientific">Buchnera aphidicola</name>
    <name type="common">Stegophylla sp.</name>
    <dbReference type="NCBI Taxonomy" id="2315800"/>
    <lineage>
        <taxon>Bacteria</taxon>
        <taxon>Pseudomonadati</taxon>
        <taxon>Pseudomonadota</taxon>
        <taxon>Gammaproteobacteria</taxon>
        <taxon>Enterobacterales</taxon>
        <taxon>Erwiniaceae</taxon>
        <taxon>Buchnera</taxon>
    </lineage>
</organism>
<dbReference type="EMBL" id="CP032998">
    <property type="protein sequence ID" value="QCI26336.1"/>
    <property type="molecule type" value="Genomic_DNA"/>
</dbReference>
<dbReference type="AlphaFoldDB" id="A0A4D6Y8Q4"/>
<evidence type="ECO:0000313" key="1">
    <source>
        <dbReference type="EMBL" id="QCI26336.1"/>
    </source>
</evidence>
<keyword evidence="2" id="KW-1185">Reference proteome</keyword>
<reference evidence="1 2" key="1">
    <citation type="submission" date="2018-10" db="EMBL/GenBank/DDBJ databases">
        <title>Comparative functional genomics of the obligate endosymbiont Buchnera aphidicola.</title>
        <authorList>
            <person name="Chong R.A."/>
        </authorList>
    </citation>
    <scope>NUCLEOTIDE SEQUENCE [LARGE SCALE GENOMIC DNA]</scope>
    <source>
        <strain evidence="1 2">Ssp</strain>
    </source>
</reference>
<protein>
    <submittedName>
        <fullName evidence="1">Uncharacterized protein</fullName>
    </submittedName>
</protein>
<proteinExistence type="predicted"/>
<name>A0A4D6Y8Q4_9GAMM</name>